<dbReference type="Pfam" id="PF05699">
    <property type="entry name" value="Dimer_Tnp_hAT"/>
    <property type="match status" value="1"/>
</dbReference>
<dbReference type="InterPro" id="IPR052035">
    <property type="entry name" value="ZnF_BED_domain_contain"/>
</dbReference>
<feature type="compositionally biased region" description="Polar residues" evidence="6">
    <location>
        <begin position="36"/>
        <end position="76"/>
    </location>
</feature>
<evidence type="ECO:0000313" key="9">
    <source>
        <dbReference type="Proteomes" id="UP000478052"/>
    </source>
</evidence>
<evidence type="ECO:0000256" key="5">
    <source>
        <dbReference type="ARBA" id="ARBA00023242"/>
    </source>
</evidence>
<evidence type="ECO:0000256" key="4">
    <source>
        <dbReference type="ARBA" id="ARBA00022833"/>
    </source>
</evidence>
<gene>
    <name evidence="8" type="ORF">FWK35_00033868</name>
</gene>
<keyword evidence="3" id="KW-0863">Zinc-finger</keyword>
<dbReference type="Gene3D" id="1.10.10.1070">
    <property type="entry name" value="Zinc finger, BED domain-containing"/>
    <property type="match status" value="1"/>
</dbReference>
<evidence type="ECO:0000256" key="6">
    <source>
        <dbReference type="SAM" id="MobiDB-lite"/>
    </source>
</evidence>
<dbReference type="PANTHER" id="PTHR46481:SF10">
    <property type="entry name" value="ZINC FINGER BED DOMAIN-CONTAINING PROTEIN 39"/>
    <property type="match status" value="1"/>
</dbReference>
<proteinExistence type="predicted"/>
<reference evidence="8 9" key="1">
    <citation type="submission" date="2019-08" db="EMBL/GenBank/DDBJ databases">
        <title>Whole genome of Aphis craccivora.</title>
        <authorList>
            <person name="Voronova N.V."/>
            <person name="Shulinski R.S."/>
            <person name="Bandarenka Y.V."/>
            <person name="Zhorov D.G."/>
            <person name="Warner D."/>
        </authorList>
    </citation>
    <scope>NUCLEOTIDE SEQUENCE [LARGE SCALE GENOMIC DNA]</scope>
    <source>
        <strain evidence="8">180601</strain>
        <tissue evidence="8">Whole Body</tissue>
    </source>
</reference>
<keyword evidence="4" id="KW-0862">Zinc</keyword>
<comment type="subcellular location">
    <subcellularLocation>
        <location evidence="1">Nucleus</location>
    </subcellularLocation>
</comment>
<dbReference type="GO" id="GO:0008270">
    <property type="term" value="F:zinc ion binding"/>
    <property type="evidence" value="ECO:0007669"/>
    <property type="project" value="UniProtKB-KW"/>
</dbReference>
<evidence type="ECO:0000256" key="1">
    <source>
        <dbReference type="ARBA" id="ARBA00004123"/>
    </source>
</evidence>
<feature type="domain" description="HAT C-terminal dimerisation" evidence="7">
    <location>
        <begin position="496"/>
        <end position="563"/>
    </location>
</feature>
<evidence type="ECO:0000259" key="7">
    <source>
        <dbReference type="Pfam" id="PF05699"/>
    </source>
</evidence>
<dbReference type="GO" id="GO:0005634">
    <property type="term" value="C:nucleus"/>
    <property type="evidence" value="ECO:0007669"/>
    <property type="project" value="UniProtKB-SubCell"/>
</dbReference>
<keyword evidence="2" id="KW-0479">Metal-binding</keyword>
<dbReference type="PANTHER" id="PTHR46481">
    <property type="entry name" value="ZINC FINGER BED DOMAIN-CONTAINING PROTEIN 4"/>
    <property type="match status" value="1"/>
</dbReference>
<evidence type="ECO:0000256" key="2">
    <source>
        <dbReference type="ARBA" id="ARBA00022723"/>
    </source>
</evidence>
<dbReference type="InterPro" id="IPR012337">
    <property type="entry name" value="RNaseH-like_sf"/>
</dbReference>
<organism evidence="8 9">
    <name type="scientific">Aphis craccivora</name>
    <name type="common">Cowpea aphid</name>
    <dbReference type="NCBI Taxonomy" id="307492"/>
    <lineage>
        <taxon>Eukaryota</taxon>
        <taxon>Metazoa</taxon>
        <taxon>Ecdysozoa</taxon>
        <taxon>Arthropoda</taxon>
        <taxon>Hexapoda</taxon>
        <taxon>Insecta</taxon>
        <taxon>Pterygota</taxon>
        <taxon>Neoptera</taxon>
        <taxon>Paraneoptera</taxon>
        <taxon>Hemiptera</taxon>
        <taxon>Sternorrhyncha</taxon>
        <taxon>Aphidomorpha</taxon>
        <taxon>Aphidoidea</taxon>
        <taxon>Aphididae</taxon>
        <taxon>Aphidini</taxon>
        <taxon>Aphis</taxon>
        <taxon>Aphis</taxon>
    </lineage>
</organism>
<dbReference type="SUPFAM" id="SSF140996">
    <property type="entry name" value="Hermes dimerisation domain"/>
    <property type="match status" value="1"/>
</dbReference>
<accession>A0A6G0VXH0</accession>
<dbReference type="InterPro" id="IPR008906">
    <property type="entry name" value="HATC_C_dom"/>
</dbReference>
<protein>
    <submittedName>
        <fullName evidence="8">Zinc finger BED domain-containing protein 4-like</fullName>
    </submittedName>
</protein>
<dbReference type="GO" id="GO:0046983">
    <property type="term" value="F:protein dimerization activity"/>
    <property type="evidence" value="ECO:0007669"/>
    <property type="project" value="InterPro"/>
</dbReference>
<sequence length="567" mass="64629">MSKTSVTNLKTHYSSSHWIQINTAKQSSEKIVDDPGQTSSDQFPTSSLNIPNTTPTTLIQNPTASTSHEIPTPSTSIQSPIVNIRKRKQTNISEYVPRKMTFDTQKKIDDALIKMITKDFQPFKIVEDEGFRHFEIIKAEAECGCNTTDCWTSRSNMSYIAITFHFIDKNFSLKSVLLGCHEFSESHISLNLSIKIKIRKMGFRKKICFAVSDNANNIKSALFKLELKHFGCFAHTLNLIVQGALKIEFNLIEKIKTIVTHFRKSTTANKKIINYQISNGAKEPKKLLQDVSTRWNSTLYIIERMVELESSIRETLGLLDNPPEGLRVEEWKVTRELCIVLRPFEEATRAVSGDKYMTAFLVIILSEGLKNVCNQLQKEKYHIRVNRVVDKLLSGMQDKDRWGCIISSKTLARCTLLDPRFKNIPFTENLLQTIKNDIIQKTASIISDNRKDNEVQPTSTATSTENEKGFSIWSSIDSKVAQVQPTGTNTSRAIIEVQRYLEDAIQNRNTDALKWWKDNKYNYPYLSQLARKTLCCLGTSVPCERMFSKAGLLISDRRSRLSSNKII</sequence>
<dbReference type="Proteomes" id="UP000478052">
    <property type="component" value="Unassembled WGS sequence"/>
</dbReference>
<keyword evidence="9" id="KW-1185">Reference proteome</keyword>
<name>A0A6G0VXH0_APHCR</name>
<dbReference type="AlphaFoldDB" id="A0A6G0VXH0"/>
<feature type="region of interest" description="Disordered" evidence="6">
    <location>
        <begin position="26"/>
        <end position="76"/>
    </location>
</feature>
<dbReference type="SUPFAM" id="SSF53098">
    <property type="entry name" value="Ribonuclease H-like"/>
    <property type="match status" value="1"/>
</dbReference>
<comment type="caution">
    <text evidence="8">The sequence shown here is derived from an EMBL/GenBank/DDBJ whole genome shotgun (WGS) entry which is preliminary data.</text>
</comment>
<keyword evidence="5" id="KW-0539">Nucleus</keyword>
<evidence type="ECO:0000256" key="3">
    <source>
        <dbReference type="ARBA" id="ARBA00022771"/>
    </source>
</evidence>
<dbReference type="EMBL" id="VUJU01010778">
    <property type="protein sequence ID" value="KAF0713051.1"/>
    <property type="molecule type" value="Genomic_DNA"/>
</dbReference>
<evidence type="ECO:0000313" key="8">
    <source>
        <dbReference type="EMBL" id="KAF0713051.1"/>
    </source>
</evidence>
<dbReference type="OrthoDB" id="1607513at2759"/>